<reference evidence="1 2" key="1">
    <citation type="journal article" date="2021" name="G3 (Bethesda)">
        <title>Genomic diversity, chromosomal rearrangements, and interspecies hybridization in the ogataea polymorpha species complex.</title>
        <authorList>
            <person name="Hanson S.J."/>
            <person name="Cinneide E.O."/>
            <person name="Salzberg L.I."/>
            <person name="Wolfe K.H."/>
            <person name="McGowan J."/>
            <person name="Fitzpatrick D.A."/>
            <person name="Matlin K."/>
        </authorList>
    </citation>
    <scope>NUCLEOTIDE SEQUENCE [LARGE SCALE GENOMIC DNA]</scope>
    <source>
        <strain evidence="1">51-138</strain>
    </source>
</reference>
<comment type="caution">
    <text evidence="1">The sequence shown here is derived from an EMBL/GenBank/DDBJ whole genome shotgun (WGS) entry which is preliminary data.</text>
</comment>
<name>A0ABQ7RUF2_PICAN</name>
<organism evidence="1 2">
    <name type="scientific">Pichia angusta</name>
    <name type="common">Yeast</name>
    <name type="synonym">Hansenula polymorpha</name>
    <dbReference type="NCBI Taxonomy" id="870730"/>
    <lineage>
        <taxon>Eukaryota</taxon>
        <taxon>Fungi</taxon>
        <taxon>Dikarya</taxon>
        <taxon>Ascomycota</taxon>
        <taxon>Saccharomycotina</taxon>
        <taxon>Pichiomycetes</taxon>
        <taxon>Pichiales</taxon>
        <taxon>Pichiaceae</taxon>
        <taxon>Ogataea</taxon>
    </lineage>
</organism>
<sequence>MKNSTVDGLLPMKFPATLAAEEVAEGASELKLRLAEMLNSAGGLLLHSEPVELSQTDADVPVPSFEEAEETAESGEAEAGREKVTAEGLRIALLDDLTREVDELELQDGLAVAFAWRHEQFSVAQPQE</sequence>
<keyword evidence="2" id="KW-1185">Reference proteome</keyword>
<accession>A0ABQ7RUF2</accession>
<protein>
    <submittedName>
        <fullName evidence="1">Uncharacterized protein</fullName>
    </submittedName>
</protein>
<dbReference type="EMBL" id="JAHLVD010000009">
    <property type="protein sequence ID" value="KAG7847674.1"/>
    <property type="molecule type" value="Genomic_DNA"/>
</dbReference>
<dbReference type="Proteomes" id="UP001197328">
    <property type="component" value="Unassembled WGS sequence"/>
</dbReference>
<gene>
    <name evidence="1" type="ORF">KL940_003586</name>
</gene>
<proteinExistence type="predicted"/>
<evidence type="ECO:0000313" key="1">
    <source>
        <dbReference type="EMBL" id="KAG7847674.1"/>
    </source>
</evidence>
<evidence type="ECO:0000313" key="2">
    <source>
        <dbReference type="Proteomes" id="UP001197328"/>
    </source>
</evidence>